<keyword evidence="6 13" id="KW-0732">Signal</keyword>
<evidence type="ECO:0000256" key="3">
    <source>
        <dbReference type="ARBA" id="ARBA00022525"/>
    </source>
</evidence>
<dbReference type="SUPFAM" id="SSF55486">
    <property type="entry name" value="Metalloproteases ('zincins'), catalytic domain"/>
    <property type="match status" value="1"/>
</dbReference>
<feature type="binding site" evidence="12">
    <location>
        <position position="432"/>
    </location>
    <ligand>
        <name>Zn(2+)</name>
        <dbReference type="ChEBI" id="CHEBI:29105"/>
        <note>catalytic</note>
    </ligand>
</feature>
<reference evidence="17" key="1">
    <citation type="submission" date="2010-07" db="EMBL/GenBank/DDBJ databases">
        <title>The genome sequence of Gaeumannomyces graminis var. tritici strain R3-111a-1.</title>
        <authorList>
            <consortium name="The Broad Institute Genome Sequencing Platform"/>
            <person name="Ma L.-J."/>
            <person name="Dead R."/>
            <person name="Young S."/>
            <person name="Zeng Q."/>
            <person name="Koehrsen M."/>
            <person name="Alvarado L."/>
            <person name="Berlin A."/>
            <person name="Chapman S.B."/>
            <person name="Chen Z."/>
            <person name="Freedman E."/>
            <person name="Gellesch M."/>
            <person name="Goldberg J."/>
            <person name="Griggs A."/>
            <person name="Gujja S."/>
            <person name="Heilman E.R."/>
            <person name="Heiman D."/>
            <person name="Hepburn T."/>
            <person name="Howarth C."/>
            <person name="Jen D."/>
            <person name="Larson L."/>
            <person name="Mehta T."/>
            <person name="Neiman D."/>
            <person name="Pearson M."/>
            <person name="Roberts A."/>
            <person name="Saif S."/>
            <person name="Shea T."/>
            <person name="Shenoy N."/>
            <person name="Sisk P."/>
            <person name="Stolte C."/>
            <person name="Sykes S."/>
            <person name="Walk T."/>
            <person name="White J."/>
            <person name="Yandava C."/>
            <person name="Haas B."/>
            <person name="Nusbaum C."/>
            <person name="Birren B."/>
        </authorList>
    </citation>
    <scope>NUCLEOTIDE SEQUENCE [LARGE SCALE GENOMIC DNA]</scope>
    <source>
        <strain evidence="17">R3-111a-1</strain>
    </source>
</reference>
<dbReference type="VEuPathDB" id="FungiDB:GGTG_08902"/>
<feature type="active site" evidence="11">
    <location>
        <position position="429"/>
    </location>
</feature>
<evidence type="ECO:0000256" key="4">
    <source>
        <dbReference type="ARBA" id="ARBA00022670"/>
    </source>
</evidence>
<keyword evidence="10 13" id="KW-0865">Zymogen</keyword>
<dbReference type="InterPro" id="IPR001842">
    <property type="entry name" value="Peptidase_M36"/>
</dbReference>
<keyword evidence="9 13" id="KW-0482">Metalloprotease</keyword>
<feature type="binding site" evidence="12">
    <location>
        <position position="458"/>
    </location>
    <ligand>
        <name>Zn(2+)</name>
        <dbReference type="ChEBI" id="CHEBI:29105"/>
        <note>catalytic</note>
    </ligand>
</feature>
<evidence type="ECO:0000256" key="1">
    <source>
        <dbReference type="ARBA" id="ARBA00004613"/>
    </source>
</evidence>
<dbReference type="Gene3D" id="1.10.390.10">
    <property type="entry name" value="Neutral Protease Domain 2"/>
    <property type="match status" value="1"/>
</dbReference>
<dbReference type="STRING" id="644352.J3P5W2"/>
<dbReference type="PANTHER" id="PTHR33478">
    <property type="entry name" value="EXTRACELLULAR METALLOPROTEINASE MEP"/>
    <property type="match status" value="1"/>
</dbReference>
<evidence type="ECO:0000256" key="9">
    <source>
        <dbReference type="ARBA" id="ARBA00023049"/>
    </source>
</evidence>
<dbReference type="CDD" id="cd09596">
    <property type="entry name" value="M36"/>
    <property type="match status" value="1"/>
</dbReference>
<dbReference type="GeneID" id="20349360"/>
<dbReference type="EnsemblFungi" id="EJT75064">
    <property type="protein sequence ID" value="EJT75064"/>
    <property type="gene ID" value="GGTG_08902"/>
</dbReference>
<accession>J3P5W2</accession>
<evidence type="ECO:0000256" key="10">
    <source>
        <dbReference type="ARBA" id="ARBA00023145"/>
    </source>
</evidence>
<keyword evidence="17" id="KW-1185">Reference proteome</keyword>
<evidence type="ECO:0000256" key="11">
    <source>
        <dbReference type="PIRSR" id="PIRSR601842-1"/>
    </source>
</evidence>
<evidence type="ECO:0000313" key="17">
    <source>
        <dbReference type="Proteomes" id="UP000006039"/>
    </source>
</evidence>
<comment type="cofactor">
    <cofactor evidence="12">
        <name>Zn(2+)</name>
        <dbReference type="ChEBI" id="CHEBI:29105"/>
    </cofactor>
    <text evidence="12">Binds 1 zinc ion per subunit.</text>
</comment>
<comment type="subcellular location">
    <subcellularLocation>
        <location evidence="1 13">Secreted</location>
    </subcellularLocation>
</comment>
<keyword evidence="3 13" id="KW-0964">Secreted</keyword>
<dbReference type="PANTHER" id="PTHR33478:SF1">
    <property type="entry name" value="EXTRACELLULAR METALLOPROTEINASE MEP"/>
    <property type="match status" value="1"/>
</dbReference>
<dbReference type="EC" id="3.4.24.-" evidence="13"/>
<dbReference type="eggNOG" id="ENOG502QTDC">
    <property type="taxonomic scope" value="Eukaryota"/>
</dbReference>
<evidence type="ECO:0000256" key="7">
    <source>
        <dbReference type="ARBA" id="ARBA00022801"/>
    </source>
</evidence>
<evidence type="ECO:0000256" key="5">
    <source>
        <dbReference type="ARBA" id="ARBA00022723"/>
    </source>
</evidence>
<feature type="binding site" evidence="12">
    <location>
        <position position="244"/>
    </location>
    <ligand>
        <name>Zn(2+)</name>
        <dbReference type="ChEBI" id="CHEBI:29105"/>
        <note>catalytic</note>
    </ligand>
</feature>
<dbReference type="MEROPS" id="M36.001"/>
<comment type="similarity">
    <text evidence="2 13">Belongs to the peptidase M36 family.</text>
</comment>
<dbReference type="Pfam" id="PF07504">
    <property type="entry name" value="FTP"/>
    <property type="match status" value="1"/>
</dbReference>
<dbReference type="AlphaFoldDB" id="J3P5W2"/>
<dbReference type="EMBL" id="GL385398">
    <property type="protein sequence ID" value="EJT75064.1"/>
    <property type="molecule type" value="Genomic_DNA"/>
</dbReference>
<keyword evidence="4 13" id="KW-0645">Protease</keyword>
<dbReference type="Pfam" id="PF02128">
    <property type="entry name" value="Peptidase_M36"/>
    <property type="match status" value="1"/>
</dbReference>
<evidence type="ECO:0000256" key="12">
    <source>
        <dbReference type="PIRSR" id="PIRSR601842-2"/>
    </source>
</evidence>
<reference evidence="16" key="5">
    <citation type="submission" date="2018-04" db="UniProtKB">
        <authorList>
            <consortium name="EnsemblFungi"/>
        </authorList>
    </citation>
    <scope>IDENTIFICATION</scope>
    <source>
        <strain evidence="16">R3-111a-1</strain>
    </source>
</reference>
<organism evidence="15">
    <name type="scientific">Gaeumannomyces tritici (strain R3-111a-1)</name>
    <name type="common">Wheat and barley take-all root rot fungus</name>
    <name type="synonym">Gaeumannomyces graminis var. tritici</name>
    <dbReference type="NCBI Taxonomy" id="644352"/>
    <lineage>
        <taxon>Eukaryota</taxon>
        <taxon>Fungi</taxon>
        <taxon>Dikarya</taxon>
        <taxon>Ascomycota</taxon>
        <taxon>Pezizomycotina</taxon>
        <taxon>Sordariomycetes</taxon>
        <taxon>Sordariomycetidae</taxon>
        <taxon>Magnaporthales</taxon>
        <taxon>Magnaporthaceae</taxon>
        <taxon>Gaeumannomyces</taxon>
    </lineage>
</organism>
<dbReference type="Gene3D" id="3.10.170.10">
    <property type="match status" value="1"/>
</dbReference>
<evidence type="ECO:0000313" key="15">
    <source>
        <dbReference type="EMBL" id="EJT75064.1"/>
    </source>
</evidence>
<dbReference type="PRINTS" id="PR00999">
    <property type="entry name" value="FUNGALYSIN"/>
</dbReference>
<feature type="domain" description="FTP" evidence="14">
    <location>
        <begin position="83"/>
        <end position="133"/>
    </location>
</feature>
<reference evidence="15" key="2">
    <citation type="submission" date="2010-07" db="EMBL/GenBank/DDBJ databases">
        <authorList>
            <consortium name="The Broad Institute Genome Sequencing Platform"/>
            <consortium name="Broad Institute Genome Sequencing Center for Infectious Disease"/>
            <person name="Ma L.-J."/>
            <person name="Dead R."/>
            <person name="Young S."/>
            <person name="Zeng Q."/>
            <person name="Koehrsen M."/>
            <person name="Alvarado L."/>
            <person name="Berlin A."/>
            <person name="Chapman S.B."/>
            <person name="Chen Z."/>
            <person name="Freedman E."/>
            <person name="Gellesch M."/>
            <person name="Goldberg J."/>
            <person name="Griggs A."/>
            <person name="Gujja S."/>
            <person name="Heilman E.R."/>
            <person name="Heiman D."/>
            <person name="Hepburn T."/>
            <person name="Howarth C."/>
            <person name="Jen D."/>
            <person name="Larson L."/>
            <person name="Mehta T."/>
            <person name="Neiman D."/>
            <person name="Pearson M."/>
            <person name="Roberts A."/>
            <person name="Saif S."/>
            <person name="Shea T."/>
            <person name="Shenoy N."/>
            <person name="Sisk P."/>
            <person name="Stolte C."/>
            <person name="Sykes S."/>
            <person name="Walk T."/>
            <person name="White J."/>
            <person name="Yandava C."/>
            <person name="Haas B."/>
            <person name="Nusbaum C."/>
            <person name="Birren B."/>
        </authorList>
    </citation>
    <scope>NUCLEOTIDE SEQUENCE</scope>
    <source>
        <strain evidence="15">R3-111a-1</strain>
    </source>
</reference>
<proteinExistence type="inferred from homology"/>
<dbReference type="OrthoDB" id="3227768at2759"/>
<dbReference type="GO" id="GO:0004222">
    <property type="term" value="F:metalloendopeptidase activity"/>
    <property type="evidence" value="ECO:0007669"/>
    <property type="project" value="InterPro"/>
</dbReference>
<dbReference type="InterPro" id="IPR027268">
    <property type="entry name" value="Peptidase_M4/M1_CTD_sf"/>
</dbReference>
<name>J3P5W2_GAET3</name>
<keyword evidence="5 12" id="KW-0479">Metal-binding</keyword>
<dbReference type="GO" id="GO:0008270">
    <property type="term" value="F:zinc ion binding"/>
    <property type="evidence" value="ECO:0007669"/>
    <property type="project" value="InterPro"/>
</dbReference>
<dbReference type="InterPro" id="IPR011096">
    <property type="entry name" value="FTP_domain"/>
</dbReference>
<dbReference type="InterPro" id="IPR050371">
    <property type="entry name" value="Fungal_virulence_M36"/>
</dbReference>
<feature type="binding site" evidence="12">
    <location>
        <position position="428"/>
    </location>
    <ligand>
        <name>Zn(2+)</name>
        <dbReference type="ChEBI" id="CHEBI:29105"/>
        <note>catalytic</note>
    </ligand>
</feature>
<dbReference type="Proteomes" id="UP000006039">
    <property type="component" value="Unassembled WGS sequence"/>
</dbReference>
<dbReference type="GO" id="GO:0006508">
    <property type="term" value="P:proteolysis"/>
    <property type="evidence" value="ECO:0007669"/>
    <property type="project" value="UniProtKB-KW"/>
</dbReference>
<keyword evidence="8 12" id="KW-0862">Zinc</keyword>
<evidence type="ECO:0000256" key="6">
    <source>
        <dbReference type="ARBA" id="ARBA00022729"/>
    </source>
</evidence>
<dbReference type="HOGENOM" id="CLU_012703_3_0_1"/>
<evidence type="ECO:0000256" key="8">
    <source>
        <dbReference type="ARBA" id="ARBA00022833"/>
    </source>
</evidence>
<dbReference type="GO" id="GO:0005576">
    <property type="term" value="C:extracellular region"/>
    <property type="evidence" value="ECO:0007669"/>
    <property type="project" value="UniProtKB-SubCell"/>
</dbReference>
<feature type="chain" id="PRO_5015019895" description="Extracellular metalloproteinase" evidence="13">
    <location>
        <begin position="21"/>
        <end position="634"/>
    </location>
</feature>
<keyword evidence="7 13" id="KW-0378">Hydrolase</keyword>
<gene>
    <name evidence="16" type="primary">20349360</name>
    <name evidence="15" type="ORF">GGTG_08902</name>
</gene>
<dbReference type="RefSeq" id="XP_009225008.1">
    <property type="nucleotide sequence ID" value="XM_009226744.1"/>
</dbReference>
<evidence type="ECO:0000256" key="13">
    <source>
        <dbReference type="RuleBase" id="RU364017"/>
    </source>
</evidence>
<evidence type="ECO:0000313" key="16">
    <source>
        <dbReference type="EnsemblFungi" id="EJT75064"/>
    </source>
</evidence>
<sequence>MLMKSLLSLGLMGAAATVAAHPHPSTKAGVSRRAVDLNAFRLKATAKYVKAEEVGSSPAASVARRADYLEVAKDLAAKVVPGAEFRIVGDHYVGTNGVAHVNLKQQAHGIDIDNADININILDGKVFSYGNSFFTGKIPEQNPLKKRDFDDPTVALDGAKTVLQLPIEGQAKAEAKEGVETYTLKGTSGAVSDPEARLVYLVQADGSLALTWRVETDVKTNWLLSYVDAADKTKVHNVVDYVADATYQVYPYGVNDPTEGSRIKVTDPWDKPSSPFQWHNDGTSSYETTRGNNGIAQVNPNGGSAYINNYRPVSSALNFTFPYTTAMSPASSYRDASVAQLFYTANTYHDLLYQLGFNEAAGNFQTSNNGKGGRGGDAVILNSQDGGGTDNAQFSTPPDGQAGRMYMYMWTYSSPQRDCSFEAGVVIHEYTHGLSNRLTGGPANTGCLSALESGGMGEGWGDFMATAARLKPADTAATDYPMGSWVYNDVKGIRAYPYSTSRTVNPLTYASVNSLSTVHPIGTVWATMLYEVMWQLIAKHGKNTDIYPKLDARGVPTDGKFLTQKLVIDGMALQPCSPNFVQARDAILDADRALTGGQNLCAIWTGFARRGLGSGAVYSSSRRTESFTLPTGVC</sequence>
<reference evidence="16" key="4">
    <citation type="journal article" date="2015" name="G3 (Bethesda)">
        <title>Genome sequences of three phytopathogenic species of the Magnaporthaceae family of fungi.</title>
        <authorList>
            <person name="Okagaki L.H."/>
            <person name="Nunes C.C."/>
            <person name="Sailsbery J."/>
            <person name="Clay B."/>
            <person name="Brown D."/>
            <person name="John T."/>
            <person name="Oh Y."/>
            <person name="Young N."/>
            <person name="Fitzgerald M."/>
            <person name="Haas B.J."/>
            <person name="Zeng Q."/>
            <person name="Young S."/>
            <person name="Adiconis X."/>
            <person name="Fan L."/>
            <person name="Levin J.Z."/>
            <person name="Mitchell T.K."/>
            <person name="Okubara P.A."/>
            <person name="Farman M.L."/>
            <person name="Kohn L.M."/>
            <person name="Birren B."/>
            <person name="Ma L.-J."/>
            <person name="Dean R.A."/>
        </authorList>
    </citation>
    <scope>NUCLEOTIDE SEQUENCE</scope>
    <source>
        <strain evidence="16">R3-111a-1</strain>
    </source>
</reference>
<evidence type="ECO:0000256" key="2">
    <source>
        <dbReference type="ARBA" id="ARBA00006006"/>
    </source>
</evidence>
<reference evidence="15" key="3">
    <citation type="submission" date="2010-09" db="EMBL/GenBank/DDBJ databases">
        <title>Annotation of Gaeumannomyces graminis var. tritici R3-111a-1.</title>
        <authorList>
            <consortium name="The Broad Institute Genome Sequencing Platform"/>
            <person name="Ma L.-J."/>
            <person name="Dead R."/>
            <person name="Young S.K."/>
            <person name="Zeng Q."/>
            <person name="Gargeya S."/>
            <person name="Fitzgerald M."/>
            <person name="Haas B."/>
            <person name="Abouelleil A."/>
            <person name="Alvarado L."/>
            <person name="Arachchi H.M."/>
            <person name="Berlin A."/>
            <person name="Brown A."/>
            <person name="Chapman S.B."/>
            <person name="Chen Z."/>
            <person name="Dunbar C."/>
            <person name="Freedman E."/>
            <person name="Gearin G."/>
            <person name="Gellesch M."/>
            <person name="Goldberg J."/>
            <person name="Griggs A."/>
            <person name="Gujja S."/>
            <person name="Heiman D."/>
            <person name="Howarth C."/>
            <person name="Larson L."/>
            <person name="Lui A."/>
            <person name="MacDonald P.J.P."/>
            <person name="Mehta T."/>
            <person name="Montmayeur A."/>
            <person name="Murphy C."/>
            <person name="Neiman D."/>
            <person name="Pearson M."/>
            <person name="Priest M."/>
            <person name="Roberts A."/>
            <person name="Saif S."/>
            <person name="Shea T."/>
            <person name="Shenoy N."/>
            <person name="Sisk P."/>
            <person name="Stolte C."/>
            <person name="Sykes S."/>
            <person name="Yandava C."/>
            <person name="Wortman J."/>
            <person name="Nusbaum C."/>
            <person name="Birren B."/>
        </authorList>
    </citation>
    <scope>NUCLEOTIDE SEQUENCE</scope>
    <source>
        <strain evidence="15">R3-111a-1</strain>
    </source>
</reference>
<evidence type="ECO:0000259" key="14">
    <source>
        <dbReference type="Pfam" id="PF07504"/>
    </source>
</evidence>
<protein>
    <recommendedName>
        <fullName evidence="13">Extracellular metalloproteinase</fullName>
        <ecNumber evidence="13">3.4.24.-</ecNumber>
    </recommendedName>
    <alternativeName>
        <fullName evidence="13">Fungalysin</fullName>
    </alternativeName>
</protein>
<feature type="signal peptide" evidence="13">
    <location>
        <begin position="1"/>
        <end position="20"/>
    </location>
</feature>